<feature type="chain" id="PRO_5013362627" evidence="1">
    <location>
        <begin position="20"/>
        <end position="455"/>
    </location>
</feature>
<dbReference type="EMBL" id="MKQR01000016">
    <property type="protein sequence ID" value="OLR92733.1"/>
    <property type="molecule type" value="Genomic_DNA"/>
</dbReference>
<sequence>MLAAVLTAAALAVPGHAQAQTAAWTLTTAQRQAYLTYYAPLILKRADESSGREGTDWLSNYDFDRDGDFSDNRAHWRDVPAYLAGAHPDWQIRPTAYTALIEYTSAGTKELVLIYHLYNAADKDFKDIHDWERVELRITGVTGDPGTGDTPVYATITDHKDHVMRPASSLNFMPAGTGRHLMVWQADGSDLDSVTVNRHGHELRFATDSWATVAGRMNTGAKAEVDINNDSDKNVHYAFVPAGSAGAVSAWGAQPITGATAGALAANVDDDTDVPWTAVKRVTYELQDLADVVPTHWSGGGWATHWLPDTSVDVLLETPVVGESGAAEVPAGTQRFYTASRDSAAGDLTDGRDGVLSKAWFYGAYSGEANADTISGSDDFGGFAGLGTDSQGRTRGAASGDPASHGAYWRQHDFFVHTGVVDTGERTESGTWLPAGWDRPENGGFDGRWVQLFAD</sequence>
<accession>A0A1Q9LL64</accession>
<protein>
    <submittedName>
        <fullName evidence="2">Uncharacterized protein</fullName>
    </submittedName>
</protein>
<evidence type="ECO:0000313" key="3">
    <source>
        <dbReference type="Proteomes" id="UP000186040"/>
    </source>
</evidence>
<proteinExistence type="predicted"/>
<evidence type="ECO:0000256" key="1">
    <source>
        <dbReference type="SAM" id="SignalP"/>
    </source>
</evidence>
<reference evidence="2 3" key="1">
    <citation type="submission" date="2016-10" db="EMBL/GenBank/DDBJ databases">
        <title>The Draft Genome Sequence of Actinokineospora bangkokensis 44EHWT reveals the biosynthetic pathway of antifungal compounds Thailandins with unusual extender unit butylmalonyl-CoA.</title>
        <authorList>
            <person name="Greule A."/>
            <person name="Intra B."/>
            <person name="Flemming S."/>
            <person name="Rommel M.G."/>
            <person name="Panbangred W."/>
            <person name="Bechthold A."/>
        </authorList>
    </citation>
    <scope>NUCLEOTIDE SEQUENCE [LARGE SCALE GENOMIC DNA]</scope>
    <source>
        <strain evidence="2 3">44EHW</strain>
    </source>
</reference>
<comment type="caution">
    <text evidence="2">The sequence shown here is derived from an EMBL/GenBank/DDBJ whole genome shotgun (WGS) entry which is preliminary data.</text>
</comment>
<keyword evidence="3" id="KW-1185">Reference proteome</keyword>
<gene>
    <name evidence="2" type="ORF">BJP25_20740</name>
</gene>
<organism evidence="2 3">
    <name type="scientific">Actinokineospora bangkokensis</name>
    <dbReference type="NCBI Taxonomy" id="1193682"/>
    <lineage>
        <taxon>Bacteria</taxon>
        <taxon>Bacillati</taxon>
        <taxon>Actinomycetota</taxon>
        <taxon>Actinomycetes</taxon>
        <taxon>Pseudonocardiales</taxon>
        <taxon>Pseudonocardiaceae</taxon>
        <taxon>Actinokineospora</taxon>
    </lineage>
</organism>
<dbReference type="AlphaFoldDB" id="A0A1Q9LL64"/>
<feature type="signal peptide" evidence="1">
    <location>
        <begin position="1"/>
        <end position="19"/>
    </location>
</feature>
<dbReference type="OrthoDB" id="5483365at2"/>
<evidence type="ECO:0000313" key="2">
    <source>
        <dbReference type="EMBL" id="OLR92733.1"/>
    </source>
</evidence>
<name>A0A1Q9LL64_9PSEU</name>
<keyword evidence="1" id="KW-0732">Signal</keyword>
<dbReference type="Proteomes" id="UP000186040">
    <property type="component" value="Unassembled WGS sequence"/>
</dbReference>